<dbReference type="Proteomes" id="UP000035721">
    <property type="component" value="Unassembled WGS sequence"/>
</dbReference>
<name>A0A077LSK1_9MICO</name>
<keyword evidence="1" id="KW-0812">Transmembrane</keyword>
<evidence type="ECO:0000313" key="3">
    <source>
        <dbReference type="Proteomes" id="UP000035721"/>
    </source>
</evidence>
<keyword evidence="3" id="KW-1185">Reference proteome</keyword>
<organism evidence="2 3">
    <name type="scientific">Nostocoides japonicum T1-X7</name>
    <dbReference type="NCBI Taxonomy" id="1194083"/>
    <lineage>
        <taxon>Bacteria</taxon>
        <taxon>Bacillati</taxon>
        <taxon>Actinomycetota</taxon>
        <taxon>Actinomycetes</taxon>
        <taxon>Micrococcales</taxon>
        <taxon>Intrasporangiaceae</taxon>
        <taxon>Nostocoides</taxon>
    </lineage>
</organism>
<dbReference type="EMBL" id="CAJB01000001">
    <property type="protein sequence ID" value="CCH75878.1"/>
    <property type="molecule type" value="Genomic_DNA"/>
</dbReference>
<gene>
    <name evidence="2" type="ORF">BN12_10025</name>
</gene>
<proteinExistence type="predicted"/>
<dbReference type="RefSeq" id="WP_048549514.1">
    <property type="nucleotide sequence ID" value="NZ_HF570958.1"/>
</dbReference>
<dbReference type="AlphaFoldDB" id="A0A077LSK1"/>
<comment type="caution">
    <text evidence="2">The sequence shown here is derived from an EMBL/GenBank/DDBJ whole genome shotgun (WGS) entry which is preliminary data.</text>
</comment>
<keyword evidence="1" id="KW-1133">Transmembrane helix</keyword>
<keyword evidence="1" id="KW-0472">Membrane</keyword>
<reference evidence="2 3" key="1">
    <citation type="journal article" date="2013" name="ISME J.">
        <title>A metabolic model for members of the genus Tetrasphaera involved in enhanced biological phosphorus removal.</title>
        <authorList>
            <person name="Kristiansen R."/>
            <person name="Nguyen H.T.T."/>
            <person name="Saunders A.M."/>
            <person name="Nielsen J.L."/>
            <person name="Wimmer R."/>
            <person name="Le V.Q."/>
            <person name="McIlroy S.J."/>
            <person name="Petrovski S."/>
            <person name="Seviour R.J."/>
            <person name="Calteau A."/>
            <person name="Nielsen K.L."/>
            <person name="Nielsen P.H."/>
        </authorList>
    </citation>
    <scope>NUCLEOTIDE SEQUENCE [LARGE SCALE GENOMIC DNA]</scope>
    <source>
        <strain evidence="2 3">T1-X7</strain>
    </source>
</reference>
<feature type="transmembrane region" description="Helical" evidence="1">
    <location>
        <begin position="12"/>
        <end position="31"/>
    </location>
</feature>
<dbReference type="STRING" id="1194083.BN12_10025"/>
<accession>A0A077LSK1</accession>
<evidence type="ECO:0000256" key="1">
    <source>
        <dbReference type="SAM" id="Phobius"/>
    </source>
</evidence>
<protein>
    <submittedName>
        <fullName evidence="2">Uncharacterized protein</fullName>
    </submittedName>
</protein>
<feature type="transmembrane region" description="Helical" evidence="1">
    <location>
        <begin position="43"/>
        <end position="65"/>
    </location>
</feature>
<sequence length="78" mass="7948">MSQARLPRFSRFLWTGGLIGLVAGVIVSLLSGPATGYGDVAGAGYLGLAGIFVGVIVGAAVAAILDRSMSRRNRADRG</sequence>
<evidence type="ECO:0000313" key="2">
    <source>
        <dbReference type="EMBL" id="CCH75878.1"/>
    </source>
</evidence>